<keyword evidence="2" id="KW-1185">Reference proteome</keyword>
<reference evidence="1 2" key="1">
    <citation type="submission" date="2024-01" db="EMBL/GenBank/DDBJ databases">
        <title>Genomic insights into the taxonomy and metabolism of the cyanobacterium Pannus brasiliensis CCIBt3594.</title>
        <authorList>
            <person name="Machado M."/>
            <person name="Botero N.B."/>
            <person name="Andreote A.P.D."/>
            <person name="Feitosa A.M.T."/>
            <person name="Popin R."/>
            <person name="Sivonen K."/>
            <person name="Fiore M.F."/>
        </authorList>
    </citation>
    <scope>NUCLEOTIDE SEQUENCE [LARGE SCALE GENOMIC DNA]</scope>
    <source>
        <strain evidence="1 2">CCIBt3594</strain>
    </source>
</reference>
<dbReference type="Proteomes" id="UP001328733">
    <property type="component" value="Unassembled WGS sequence"/>
</dbReference>
<name>A0AAW9QK78_9CHRO</name>
<proteinExistence type="predicted"/>
<dbReference type="EMBL" id="JBAFSM010000001">
    <property type="protein sequence ID" value="MEG3435520.1"/>
    <property type="molecule type" value="Genomic_DNA"/>
</dbReference>
<dbReference type="AlphaFoldDB" id="A0AAW9QK78"/>
<dbReference type="RefSeq" id="WP_332862970.1">
    <property type="nucleotide sequence ID" value="NZ_JBAFSM010000001.1"/>
</dbReference>
<gene>
    <name evidence="1" type="ORF">V0288_00165</name>
</gene>
<accession>A0AAW9QK78</accession>
<organism evidence="1 2">
    <name type="scientific">Pannus brasiliensis CCIBt3594</name>
    <dbReference type="NCBI Taxonomy" id="1427578"/>
    <lineage>
        <taxon>Bacteria</taxon>
        <taxon>Bacillati</taxon>
        <taxon>Cyanobacteriota</taxon>
        <taxon>Cyanophyceae</taxon>
        <taxon>Oscillatoriophycideae</taxon>
        <taxon>Chroococcales</taxon>
        <taxon>Microcystaceae</taxon>
        <taxon>Pannus</taxon>
    </lineage>
</organism>
<evidence type="ECO:0000313" key="2">
    <source>
        <dbReference type="Proteomes" id="UP001328733"/>
    </source>
</evidence>
<comment type="caution">
    <text evidence="1">The sequence shown here is derived from an EMBL/GenBank/DDBJ whole genome shotgun (WGS) entry which is preliminary data.</text>
</comment>
<evidence type="ECO:0008006" key="3">
    <source>
        <dbReference type="Google" id="ProtNLM"/>
    </source>
</evidence>
<protein>
    <recommendedName>
        <fullName evidence="3">Restriction endonuclease</fullName>
    </recommendedName>
</protein>
<evidence type="ECO:0000313" key="1">
    <source>
        <dbReference type="EMBL" id="MEG3435520.1"/>
    </source>
</evidence>
<sequence>MSAPHRKELIEVGYFLSRLGIQEPPPQLNARTWKEAYSKFYGTFGSSTTVDEFYNILKNLRDHFDGYLDNTRTGWMENGSPQQLSPLNQEVFDELQKLSDAELWERLRFYSINSYDEKLAKEKNERVKVSQANFFSSEFSGEKLLSKRGSVVIDVKHGFVVDALKNFLEKANPSAFLYNTQKIDLAYEENGILQRIYEVKTSLDTTSIYTAVGQLFMHTAGANQVSKFIVLPGPVESKELIDCLTMLNIEILWFTVQDNSCKFQPHS</sequence>